<dbReference type="EMBL" id="CP107567">
    <property type="protein sequence ID" value="UYQ60590.1"/>
    <property type="molecule type" value="Genomic_DNA"/>
</dbReference>
<reference evidence="2" key="1">
    <citation type="submission" date="2022-10" db="EMBL/GenBank/DDBJ databases">
        <title>Cytochrome P450 Catalyzes Benzene Ring Formation in the Biosynthesis of Trialkyl-Substituted Aromatic Polyketides.</title>
        <authorList>
            <person name="Zhao E."/>
            <person name="Ge H."/>
        </authorList>
    </citation>
    <scope>NUCLEOTIDE SEQUENCE</scope>
    <source>
        <strain evidence="2">NA0869</strain>
    </source>
</reference>
<feature type="domain" description="HMA" evidence="1">
    <location>
        <begin position="28"/>
        <end position="94"/>
    </location>
</feature>
<evidence type="ECO:0000259" key="1">
    <source>
        <dbReference type="PROSITE" id="PS50846"/>
    </source>
</evidence>
<accession>A0ABY6I0U0</accession>
<proteinExistence type="predicted"/>
<dbReference type="InterPro" id="IPR036163">
    <property type="entry name" value="HMA_dom_sf"/>
</dbReference>
<evidence type="ECO:0000313" key="2">
    <source>
        <dbReference type="EMBL" id="UYQ60590.1"/>
    </source>
</evidence>
<dbReference type="Proteomes" id="UP001163878">
    <property type="component" value="Chromosome"/>
</dbReference>
<name>A0ABY6I0U0_STRPE</name>
<dbReference type="CDD" id="cd00371">
    <property type="entry name" value="HMA"/>
    <property type="match status" value="1"/>
</dbReference>
<dbReference type="InterPro" id="IPR006121">
    <property type="entry name" value="HMA_dom"/>
</dbReference>
<organism evidence="2 3">
    <name type="scientific">Streptomyces peucetius</name>
    <dbReference type="NCBI Taxonomy" id="1950"/>
    <lineage>
        <taxon>Bacteria</taxon>
        <taxon>Bacillati</taxon>
        <taxon>Actinomycetota</taxon>
        <taxon>Actinomycetes</taxon>
        <taxon>Kitasatosporales</taxon>
        <taxon>Streptomycetaceae</taxon>
        <taxon>Streptomyces</taxon>
    </lineage>
</organism>
<dbReference type="PROSITE" id="PS50846">
    <property type="entry name" value="HMA_2"/>
    <property type="match status" value="1"/>
</dbReference>
<dbReference type="Gene3D" id="3.30.70.100">
    <property type="match status" value="1"/>
</dbReference>
<keyword evidence="3" id="KW-1185">Reference proteome</keyword>
<gene>
    <name evidence="2" type="ORF">OGH68_03315</name>
</gene>
<evidence type="ECO:0000313" key="3">
    <source>
        <dbReference type="Proteomes" id="UP001163878"/>
    </source>
</evidence>
<sequence length="97" mass="9316">MSACCTPDGSCNTGAAAQPATATAVSDAHTTVYKVGGVGSAHCQGVVTEALGGLDGVLAVDVEIGTGLVTVTTGGAPEDELIASTVEEAGYAYAGRA</sequence>
<dbReference type="Pfam" id="PF00403">
    <property type="entry name" value="HMA"/>
    <property type="match status" value="1"/>
</dbReference>
<protein>
    <submittedName>
        <fullName evidence="2">Heavy-metal-associated domain-containing protein</fullName>
    </submittedName>
</protein>
<dbReference type="SUPFAM" id="SSF55008">
    <property type="entry name" value="HMA, heavy metal-associated domain"/>
    <property type="match status" value="1"/>
</dbReference>